<accession>A0A7Z6UC78</accession>
<proteinExistence type="predicted"/>
<evidence type="ECO:0000313" key="1">
    <source>
        <dbReference type="EMBL" id="RMP84885.1"/>
    </source>
</evidence>
<name>A0A7Z6UC78_PSESF</name>
<protein>
    <submittedName>
        <fullName evidence="1">Negative transcriptional regulator</fullName>
    </submittedName>
</protein>
<dbReference type="SUPFAM" id="SSF50475">
    <property type="entry name" value="FMN-binding split barrel"/>
    <property type="match status" value="1"/>
</dbReference>
<gene>
    <name evidence="1" type="ORF">ALQ15_113089</name>
</gene>
<comment type="caution">
    <text evidence="1">The sequence shown here is derived from an EMBL/GenBank/DDBJ whole genome shotgun (WGS) entry which is preliminary data.</text>
</comment>
<dbReference type="PIRSF" id="PIRSF010372">
    <property type="entry name" value="PaiB"/>
    <property type="match status" value="1"/>
</dbReference>
<sequence>METRQGRWALIGPMKIIKNGSYIRPMPCLGSLHQPRNITMYIPAAFKENDTLSLHEQMDQTRLAILVTQGEEGLHATHLPLLLRRDEGPHGTLYGHLARANPQWQQLDSGVEALVIFPGGDAYVSPSFYPSKAEHGKVVPTWNYLAVHAYGQATVFTDAAQLHQLLADLTHRHESSRPQPWSIEDAPADYIAKMLGAIAGFAIPVQRLQGKRKLSQNRSASDMAGVRDGLAASEDANDQQIARLMSAGRTS</sequence>
<evidence type="ECO:0000313" key="2">
    <source>
        <dbReference type="Proteomes" id="UP000282289"/>
    </source>
</evidence>
<dbReference type="AlphaFoldDB" id="A0A7Z6UC78"/>
<organism evidence="1 2">
    <name type="scientific">Pseudomonas syringae pv. actinidiae</name>
    <dbReference type="NCBI Taxonomy" id="103796"/>
    <lineage>
        <taxon>Bacteria</taxon>
        <taxon>Pseudomonadati</taxon>
        <taxon>Pseudomonadota</taxon>
        <taxon>Gammaproteobacteria</taxon>
        <taxon>Pseudomonadales</taxon>
        <taxon>Pseudomonadaceae</taxon>
        <taxon>Pseudomonas</taxon>
        <taxon>Pseudomonas syringae</taxon>
    </lineage>
</organism>
<dbReference type="Gene3D" id="2.30.110.10">
    <property type="entry name" value="Electron Transport, Fmn-binding Protein, Chain A"/>
    <property type="match status" value="1"/>
</dbReference>
<dbReference type="EMBL" id="RBQT01000003">
    <property type="protein sequence ID" value="RMP84885.1"/>
    <property type="molecule type" value="Genomic_DNA"/>
</dbReference>
<dbReference type="Proteomes" id="UP000282289">
    <property type="component" value="Unassembled WGS sequence"/>
</dbReference>
<dbReference type="PANTHER" id="PTHR35802">
    <property type="entry name" value="PROTEASE SYNTHASE AND SPORULATION PROTEIN PAI 2"/>
    <property type="match status" value="1"/>
</dbReference>
<dbReference type="PANTHER" id="PTHR35802:SF1">
    <property type="entry name" value="PROTEASE SYNTHASE AND SPORULATION PROTEIN PAI 2"/>
    <property type="match status" value="1"/>
</dbReference>
<dbReference type="Pfam" id="PF04299">
    <property type="entry name" value="FMN_bind_2"/>
    <property type="match status" value="1"/>
</dbReference>
<reference evidence="1 2" key="1">
    <citation type="submission" date="2018-08" db="EMBL/GenBank/DDBJ databases">
        <title>Recombination of ecologically and evolutionarily significant loci maintains genetic cohesion in the Pseudomonas syringae species complex.</title>
        <authorList>
            <person name="Dillon M."/>
            <person name="Thakur S."/>
            <person name="Almeida R.N.D."/>
            <person name="Weir B.S."/>
            <person name="Guttman D.S."/>
        </authorList>
    </citation>
    <scope>NUCLEOTIDE SEQUENCE [LARGE SCALE GENOMIC DNA]</scope>
    <source>
        <strain evidence="1 2">ICMP 19589</strain>
    </source>
</reference>
<dbReference type="InterPro" id="IPR012349">
    <property type="entry name" value="Split_barrel_FMN-bd"/>
</dbReference>
<dbReference type="InterPro" id="IPR007396">
    <property type="entry name" value="TR_PAI2-type"/>
</dbReference>